<feature type="signal peptide" evidence="1">
    <location>
        <begin position="1"/>
        <end position="22"/>
    </location>
</feature>
<evidence type="ECO:0000313" key="3">
    <source>
        <dbReference type="Proteomes" id="UP000324222"/>
    </source>
</evidence>
<accession>A0A5B7DVE7</accession>
<evidence type="ECO:0000313" key="2">
    <source>
        <dbReference type="EMBL" id="MPC24864.1"/>
    </source>
</evidence>
<dbReference type="AlphaFoldDB" id="A0A5B7DVE7"/>
<evidence type="ECO:0008006" key="4">
    <source>
        <dbReference type="Google" id="ProtNLM"/>
    </source>
</evidence>
<name>A0A5B7DVE7_PORTR</name>
<keyword evidence="3" id="KW-1185">Reference proteome</keyword>
<feature type="chain" id="PRO_5023141568" description="Secreted protein" evidence="1">
    <location>
        <begin position="23"/>
        <end position="75"/>
    </location>
</feature>
<keyword evidence="1" id="KW-0732">Signal</keyword>
<protein>
    <recommendedName>
        <fullName evidence="4">Secreted protein</fullName>
    </recommendedName>
</protein>
<dbReference type="EMBL" id="VSRR010001384">
    <property type="protein sequence ID" value="MPC24864.1"/>
    <property type="molecule type" value="Genomic_DNA"/>
</dbReference>
<evidence type="ECO:0000256" key="1">
    <source>
        <dbReference type="SAM" id="SignalP"/>
    </source>
</evidence>
<organism evidence="2 3">
    <name type="scientific">Portunus trituberculatus</name>
    <name type="common">Swimming crab</name>
    <name type="synonym">Neptunus trituberculatus</name>
    <dbReference type="NCBI Taxonomy" id="210409"/>
    <lineage>
        <taxon>Eukaryota</taxon>
        <taxon>Metazoa</taxon>
        <taxon>Ecdysozoa</taxon>
        <taxon>Arthropoda</taxon>
        <taxon>Crustacea</taxon>
        <taxon>Multicrustacea</taxon>
        <taxon>Malacostraca</taxon>
        <taxon>Eumalacostraca</taxon>
        <taxon>Eucarida</taxon>
        <taxon>Decapoda</taxon>
        <taxon>Pleocyemata</taxon>
        <taxon>Brachyura</taxon>
        <taxon>Eubrachyura</taxon>
        <taxon>Portunoidea</taxon>
        <taxon>Portunidae</taxon>
        <taxon>Portuninae</taxon>
        <taxon>Portunus</taxon>
    </lineage>
</organism>
<gene>
    <name evidence="2" type="ORF">E2C01_017958</name>
</gene>
<reference evidence="2 3" key="1">
    <citation type="submission" date="2019-05" db="EMBL/GenBank/DDBJ databases">
        <title>Another draft genome of Portunus trituberculatus and its Hox gene families provides insights of decapod evolution.</title>
        <authorList>
            <person name="Jeong J.-H."/>
            <person name="Song I."/>
            <person name="Kim S."/>
            <person name="Choi T."/>
            <person name="Kim D."/>
            <person name="Ryu S."/>
            <person name="Kim W."/>
        </authorList>
    </citation>
    <scope>NUCLEOTIDE SEQUENCE [LARGE SCALE GENOMIC DNA]</scope>
    <source>
        <tissue evidence="2">Muscle</tissue>
    </source>
</reference>
<dbReference type="Proteomes" id="UP000324222">
    <property type="component" value="Unassembled WGS sequence"/>
</dbReference>
<sequence length="75" mass="8159">MLQTVTRHVVIMLVSTLPILESTLPRAALKASNPSPPQAPGPTLCKLLSPKLHIIIIHSSVTQFTASIYCTKRQV</sequence>
<proteinExistence type="predicted"/>
<comment type="caution">
    <text evidence="2">The sequence shown here is derived from an EMBL/GenBank/DDBJ whole genome shotgun (WGS) entry which is preliminary data.</text>
</comment>